<feature type="non-terminal residue" evidence="1">
    <location>
        <position position="225"/>
    </location>
</feature>
<feature type="non-terminal residue" evidence="1">
    <location>
        <position position="1"/>
    </location>
</feature>
<keyword evidence="2" id="KW-1185">Reference proteome</keyword>
<dbReference type="AlphaFoldDB" id="R0GKE7"/>
<gene>
    <name evidence="1" type="ORF">CARUB_v10010837mg</name>
</gene>
<proteinExistence type="predicted"/>
<sequence>GTPVAGIHIPQPILAKIVSYVAVEGISELKSWIRTGKEGKITMQSPETLAAFRLDRSYDFVRWCRPTSIYFNFFGMCLHAKNPYALYMKALHLAFIVGHLNEALIVLQPLQVVYQVAELAYNMLLTCAGTLKDEDLWILKKKYSFEEVSRNADKLMYHIYMMGPRRADTYRVRGILMILQIVGSTTMRWESIAVKNQLHKSLETSWQLDRNQRIFRSHKHLLSLT</sequence>
<dbReference type="Proteomes" id="UP000029121">
    <property type="component" value="Unassembled WGS sequence"/>
</dbReference>
<evidence type="ECO:0000313" key="2">
    <source>
        <dbReference type="Proteomes" id="UP000029121"/>
    </source>
</evidence>
<reference evidence="2" key="1">
    <citation type="journal article" date="2013" name="Nat. Genet.">
        <title>The Capsella rubella genome and the genomic consequences of rapid mating system evolution.</title>
        <authorList>
            <person name="Slotte T."/>
            <person name="Hazzouri K.M."/>
            <person name="Agren J.A."/>
            <person name="Koenig D."/>
            <person name="Maumus F."/>
            <person name="Guo Y.L."/>
            <person name="Steige K."/>
            <person name="Platts A.E."/>
            <person name="Escobar J.S."/>
            <person name="Newman L.K."/>
            <person name="Wang W."/>
            <person name="Mandakova T."/>
            <person name="Vello E."/>
            <person name="Smith L.M."/>
            <person name="Henz S.R."/>
            <person name="Steffen J."/>
            <person name="Takuno S."/>
            <person name="Brandvain Y."/>
            <person name="Coop G."/>
            <person name="Andolfatto P."/>
            <person name="Hu T.T."/>
            <person name="Blanchette M."/>
            <person name="Clark R.M."/>
            <person name="Quesneville H."/>
            <person name="Nordborg M."/>
            <person name="Gaut B.S."/>
            <person name="Lysak M.A."/>
            <person name="Jenkins J."/>
            <person name="Grimwood J."/>
            <person name="Chapman J."/>
            <person name="Prochnik S."/>
            <person name="Shu S."/>
            <person name="Rokhsar D."/>
            <person name="Schmutz J."/>
            <person name="Weigel D."/>
            <person name="Wright S.I."/>
        </authorList>
    </citation>
    <scope>NUCLEOTIDE SEQUENCE [LARGE SCALE GENOMIC DNA]</scope>
    <source>
        <strain evidence="2">cv. Monte Gargano</strain>
    </source>
</reference>
<accession>R0GKE7</accession>
<dbReference type="EMBL" id="KB870805">
    <property type="protein sequence ID" value="EOA36397.1"/>
    <property type="molecule type" value="Genomic_DNA"/>
</dbReference>
<name>R0GKE7_9BRAS</name>
<evidence type="ECO:0000313" key="1">
    <source>
        <dbReference type="EMBL" id="EOA36397.1"/>
    </source>
</evidence>
<protein>
    <submittedName>
        <fullName evidence="1">Uncharacterized protein</fullName>
    </submittedName>
</protein>
<organism evidence="1 2">
    <name type="scientific">Capsella rubella</name>
    <dbReference type="NCBI Taxonomy" id="81985"/>
    <lineage>
        <taxon>Eukaryota</taxon>
        <taxon>Viridiplantae</taxon>
        <taxon>Streptophyta</taxon>
        <taxon>Embryophyta</taxon>
        <taxon>Tracheophyta</taxon>
        <taxon>Spermatophyta</taxon>
        <taxon>Magnoliopsida</taxon>
        <taxon>eudicotyledons</taxon>
        <taxon>Gunneridae</taxon>
        <taxon>Pentapetalae</taxon>
        <taxon>rosids</taxon>
        <taxon>malvids</taxon>
        <taxon>Brassicales</taxon>
        <taxon>Brassicaceae</taxon>
        <taxon>Camelineae</taxon>
        <taxon>Capsella</taxon>
    </lineage>
</organism>